<dbReference type="RefSeq" id="WP_074444895.1">
    <property type="nucleotide sequence ID" value="NZ_FMBM01000002.1"/>
</dbReference>
<dbReference type="EMBL" id="LJSX01000012">
    <property type="protein sequence ID" value="KPQ10905.1"/>
    <property type="molecule type" value="Genomic_DNA"/>
</dbReference>
<dbReference type="Proteomes" id="UP000050497">
    <property type="component" value="Unassembled WGS sequence"/>
</dbReference>
<gene>
    <name evidence="9" type="primary">fccA</name>
    <name evidence="10" type="ORF">GA0071312_2062</name>
    <name evidence="9" type="ORF">HLUCCO17_09455</name>
</gene>
<keyword evidence="4" id="KW-0249">Electron transport</keyword>
<evidence type="ECO:0000259" key="8">
    <source>
        <dbReference type="PROSITE" id="PS51007"/>
    </source>
</evidence>
<dbReference type="Gene3D" id="1.10.760.10">
    <property type="entry name" value="Cytochrome c-like domain"/>
    <property type="match status" value="1"/>
</dbReference>
<feature type="signal peptide" evidence="7">
    <location>
        <begin position="1"/>
        <end position="28"/>
    </location>
</feature>
<comment type="caution">
    <text evidence="9">The sequence shown here is derived from an EMBL/GenBank/DDBJ whole genome shotgun (WGS) entry which is preliminary data.</text>
</comment>
<dbReference type="GO" id="GO:0009055">
    <property type="term" value="F:electron transfer activity"/>
    <property type="evidence" value="ECO:0007669"/>
    <property type="project" value="InterPro"/>
</dbReference>
<feature type="chain" id="PRO_5006146116" evidence="7">
    <location>
        <begin position="29"/>
        <end position="105"/>
    </location>
</feature>
<evidence type="ECO:0000256" key="3">
    <source>
        <dbReference type="ARBA" id="ARBA00022723"/>
    </source>
</evidence>
<evidence type="ECO:0000256" key="1">
    <source>
        <dbReference type="ARBA" id="ARBA00022448"/>
    </source>
</evidence>
<keyword evidence="12" id="KW-1185">Reference proteome</keyword>
<dbReference type="AlphaFoldDB" id="A0A0P7YA06"/>
<keyword evidence="5 6" id="KW-0408">Iron</keyword>
<evidence type="ECO:0000256" key="5">
    <source>
        <dbReference type="ARBA" id="ARBA00023004"/>
    </source>
</evidence>
<proteinExistence type="predicted"/>
<dbReference type="GO" id="GO:0046872">
    <property type="term" value="F:metal ion binding"/>
    <property type="evidence" value="ECO:0007669"/>
    <property type="project" value="UniProtKB-KW"/>
</dbReference>
<evidence type="ECO:0000313" key="11">
    <source>
        <dbReference type="Proteomes" id="UP000050497"/>
    </source>
</evidence>
<dbReference type="Proteomes" id="UP000182800">
    <property type="component" value="Unassembled WGS sequence"/>
</dbReference>
<protein>
    <submittedName>
        <fullName evidence="10">Cytochrome subunit of sulfide dehydrogenase</fullName>
    </submittedName>
    <submittedName>
        <fullName evidence="9">Sulfide dehydrogenase cytochrome c subunit FccA</fullName>
    </submittedName>
</protein>
<sequence>MSFLSQALRGGALALVLGAVAPIGAAQAEEIRTPMIAQGCAGCHGQSGVGTGSVPQIAGYGRDAFITTWESFRKDERPATIMNRIAPGYTDDEVAALADYFSQLR</sequence>
<dbReference type="STRING" id="1653334.GA0071312_2062"/>
<reference evidence="9 11" key="1">
    <citation type="submission" date="2015-09" db="EMBL/GenBank/DDBJ databases">
        <title>Identification and resolution of microdiversity through metagenomic sequencing of parallel consortia.</title>
        <authorList>
            <person name="Nelson W.C."/>
            <person name="Romine M.F."/>
            <person name="Lindemann S.R."/>
        </authorList>
    </citation>
    <scope>NUCLEOTIDE SEQUENCE [LARGE SCALE GENOMIC DNA]</scope>
    <source>
        <strain evidence="9">HL-109</strain>
    </source>
</reference>
<dbReference type="GO" id="GO:0020037">
    <property type="term" value="F:heme binding"/>
    <property type="evidence" value="ECO:0007669"/>
    <property type="project" value="InterPro"/>
</dbReference>
<keyword evidence="1" id="KW-0813">Transport</keyword>
<keyword evidence="2 6" id="KW-0349">Heme</keyword>
<dbReference type="InterPro" id="IPR050597">
    <property type="entry name" value="Cytochrome_c_Oxidase_Subunit"/>
</dbReference>
<evidence type="ECO:0000256" key="7">
    <source>
        <dbReference type="SAM" id="SignalP"/>
    </source>
</evidence>
<name>A0A0P7YA06_9HYPH</name>
<feature type="domain" description="Cytochrome c" evidence="8">
    <location>
        <begin position="23"/>
        <end position="105"/>
    </location>
</feature>
<dbReference type="Pfam" id="PF00034">
    <property type="entry name" value="Cytochrom_C"/>
    <property type="match status" value="1"/>
</dbReference>
<keyword evidence="7" id="KW-0732">Signal</keyword>
<evidence type="ECO:0000313" key="10">
    <source>
        <dbReference type="EMBL" id="SCC81130.1"/>
    </source>
</evidence>
<dbReference type="PANTHER" id="PTHR33751">
    <property type="entry name" value="CBB3-TYPE CYTOCHROME C OXIDASE SUBUNIT FIXP"/>
    <property type="match status" value="1"/>
</dbReference>
<evidence type="ECO:0000256" key="2">
    <source>
        <dbReference type="ARBA" id="ARBA00022617"/>
    </source>
</evidence>
<dbReference type="PANTHER" id="PTHR33751:SF9">
    <property type="entry name" value="CYTOCHROME C4"/>
    <property type="match status" value="1"/>
</dbReference>
<reference evidence="10 12" key="2">
    <citation type="submission" date="2016-08" db="EMBL/GenBank/DDBJ databases">
        <authorList>
            <person name="Varghese N."/>
            <person name="Submissions Spin"/>
        </authorList>
    </citation>
    <scope>NUCLEOTIDE SEQUENCE [LARGE SCALE GENOMIC DNA]</scope>
    <source>
        <strain evidence="10 12">HL-109</strain>
    </source>
</reference>
<accession>A0A0P7YA06</accession>
<evidence type="ECO:0000256" key="4">
    <source>
        <dbReference type="ARBA" id="ARBA00022982"/>
    </source>
</evidence>
<evidence type="ECO:0000313" key="12">
    <source>
        <dbReference type="Proteomes" id="UP000182800"/>
    </source>
</evidence>
<organism evidence="9 11">
    <name type="scientific">Saliniramus fredricksonii</name>
    <dbReference type="NCBI Taxonomy" id="1653334"/>
    <lineage>
        <taxon>Bacteria</taxon>
        <taxon>Pseudomonadati</taxon>
        <taxon>Pseudomonadota</taxon>
        <taxon>Alphaproteobacteria</taxon>
        <taxon>Hyphomicrobiales</taxon>
        <taxon>Salinarimonadaceae</taxon>
        <taxon>Saliniramus</taxon>
    </lineage>
</organism>
<dbReference type="InterPro" id="IPR009056">
    <property type="entry name" value="Cyt_c-like_dom"/>
</dbReference>
<dbReference type="SUPFAM" id="SSF46626">
    <property type="entry name" value="Cytochrome c"/>
    <property type="match status" value="1"/>
</dbReference>
<dbReference type="OrthoDB" id="9808603at2"/>
<dbReference type="PROSITE" id="PS51007">
    <property type="entry name" value="CYTC"/>
    <property type="match status" value="1"/>
</dbReference>
<dbReference type="InterPro" id="IPR036909">
    <property type="entry name" value="Cyt_c-like_dom_sf"/>
</dbReference>
<keyword evidence="3 6" id="KW-0479">Metal-binding</keyword>
<dbReference type="EMBL" id="FMBM01000002">
    <property type="protein sequence ID" value="SCC81130.1"/>
    <property type="molecule type" value="Genomic_DNA"/>
</dbReference>
<evidence type="ECO:0000313" key="9">
    <source>
        <dbReference type="EMBL" id="KPQ10905.1"/>
    </source>
</evidence>
<evidence type="ECO:0000256" key="6">
    <source>
        <dbReference type="PROSITE-ProRule" id="PRU00433"/>
    </source>
</evidence>